<name>A0ABN9PZE4_9DINO</name>
<keyword evidence="2" id="KW-1185">Reference proteome</keyword>
<proteinExistence type="predicted"/>
<dbReference type="EMBL" id="CAUYUJ010001743">
    <property type="protein sequence ID" value="CAK0797410.1"/>
    <property type="molecule type" value="Genomic_DNA"/>
</dbReference>
<accession>A0ABN9PZE4</accession>
<organism evidence="1 2">
    <name type="scientific">Prorocentrum cordatum</name>
    <dbReference type="NCBI Taxonomy" id="2364126"/>
    <lineage>
        <taxon>Eukaryota</taxon>
        <taxon>Sar</taxon>
        <taxon>Alveolata</taxon>
        <taxon>Dinophyceae</taxon>
        <taxon>Prorocentrales</taxon>
        <taxon>Prorocentraceae</taxon>
        <taxon>Prorocentrum</taxon>
    </lineage>
</organism>
<dbReference type="Proteomes" id="UP001189429">
    <property type="component" value="Unassembled WGS sequence"/>
</dbReference>
<reference evidence="1" key="1">
    <citation type="submission" date="2023-10" db="EMBL/GenBank/DDBJ databases">
        <authorList>
            <person name="Chen Y."/>
            <person name="Shah S."/>
            <person name="Dougan E. K."/>
            <person name="Thang M."/>
            <person name="Chan C."/>
        </authorList>
    </citation>
    <scope>NUCLEOTIDE SEQUENCE [LARGE SCALE GENOMIC DNA]</scope>
</reference>
<sequence length="67" mass="7155">ASPHLRVAHEPRRVSLAASSERHVFGQDWPAAAAAAGPRQGGTRAEVEAAFLRRERGSELVVPALTE</sequence>
<feature type="non-terminal residue" evidence="1">
    <location>
        <position position="1"/>
    </location>
</feature>
<feature type="non-terminal residue" evidence="1">
    <location>
        <position position="67"/>
    </location>
</feature>
<evidence type="ECO:0000313" key="2">
    <source>
        <dbReference type="Proteomes" id="UP001189429"/>
    </source>
</evidence>
<protein>
    <submittedName>
        <fullName evidence="1">Uncharacterized protein</fullName>
    </submittedName>
</protein>
<comment type="caution">
    <text evidence="1">The sequence shown here is derived from an EMBL/GenBank/DDBJ whole genome shotgun (WGS) entry which is preliminary data.</text>
</comment>
<gene>
    <name evidence="1" type="ORF">PCOR1329_LOCUS6499</name>
</gene>
<evidence type="ECO:0000313" key="1">
    <source>
        <dbReference type="EMBL" id="CAK0797410.1"/>
    </source>
</evidence>